<accession>Q0CDW7</accession>
<evidence type="ECO:0000313" key="1">
    <source>
        <dbReference type="EMBL" id="EAU31290.1"/>
    </source>
</evidence>
<dbReference type="GeneID" id="4353385"/>
<dbReference type="Gene3D" id="3.30.420.40">
    <property type="match status" value="1"/>
</dbReference>
<dbReference type="OrthoDB" id="2963168at2759"/>
<dbReference type="HOGENOM" id="CLU_009958_6_0_1"/>
<dbReference type="VEuPathDB" id="FungiDB:ATEG_08117"/>
<reference evidence="2" key="1">
    <citation type="submission" date="2005-09" db="EMBL/GenBank/DDBJ databases">
        <title>Annotation of the Aspergillus terreus NIH2624 genome.</title>
        <authorList>
            <person name="Birren B.W."/>
            <person name="Lander E.S."/>
            <person name="Galagan J.E."/>
            <person name="Nusbaum C."/>
            <person name="Devon K."/>
            <person name="Henn M."/>
            <person name="Ma L.-J."/>
            <person name="Jaffe D.B."/>
            <person name="Butler J."/>
            <person name="Alvarez P."/>
            <person name="Gnerre S."/>
            <person name="Grabherr M."/>
            <person name="Kleber M."/>
            <person name="Mauceli E.W."/>
            <person name="Brockman W."/>
            <person name="Rounsley S."/>
            <person name="Young S.K."/>
            <person name="LaButti K."/>
            <person name="Pushparaj V."/>
            <person name="DeCaprio D."/>
            <person name="Crawford M."/>
            <person name="Koehrsen M."/>
            <person name="Engels R."/>
            <person name="Montgomery P."/>
            <person name="Pearson M."/>
            <person name="Howarth C."/>
            <person name="Larson L."/>
            <person name="Luoma S."/>
            <person name="White J."/>
            <person name="Alvarado L."/>
            <person name="Kodira C.D."/>
            <person name="Zeng Q."/>
            <person name="Oleary S."/>
            <person name="Yandava C."/>
            <person name="Denning D.W."/>
            <person name="Nierman W.C."/>
            <person name="Milne T."/>
            <person name="Madden K."/>
        </authorList>
    </citation>
    <scope>NUCLEOTIDE SEQUENCE [LARGE SCALE GENOMIC DNA]</scope>
    <source>
        <strain evidence="2">NIH 2624 / FGSC A1156</strain>
    </source>
</reference>
<dbReference type="CDD" id="cd10170">
    <property type="entry name" value="ASKHA_NBD_HSP70"/>
    <property type="match status" value="1"/>
</dbReference>
<dbReference type="STRING" id="341663.Q0CDW7"/>
<dbReference type="InterPro" id="IPR043129">
    <property type="entry name" value="ATPase_NBD"/>
</dbReference>
<dbReference type="SUPFAM" id="SSF53067">
    <property type="entry name" value="Actin-like ATPase domain"/>
    <property type="match status" value="1"/>
</dbReference>
<sequence length="368" mass="40756">MPLLSVSTLGPLTAGTDALFHCHWMQLLIRHSVAWALRDGEDVEVISTWPGAGSRTTPKAPSTILYENNAIHWGYQTGDMAGTIYGVKLLLDDSHKPKYQPAAEARDFIKERETTPVRVASDYLRKLVAHAQDTLDQRFGSAVQSLGLEYVLTVPAVWSDMAKSASIVAAEEAGIPERHLTLVSEPEAAALHCLHSIQPNTIEDLISYRVKSTNPLRLEEETEGTGGVCGSASLDERYKKHLKKRFGRKFEKIPRQSKQMAMKYWTETIKPNFTGQAGYSWSENGKLEGDYFIPIPGISDRWARGLDNGFLSISADTVKKIFDPVVQQVQGLVDHQIHGLSSCGNPLPKMVCCCPVRHSSRNINIFVG</sequence>
<dbReference type="eggNOG" id="KOG0101">
    <property type="taxonomic scope" value="Eukaryota"/>
</dbReference>
<evidence type="ECO:0000313" key="2">
    <source>
        <dbReference type="Proteomes" id="UP000007963"/>
    </source>
</evidence>
<proteinExistence type="predicted"/>
<dbReference type="RefSeq" id="XP_001216738.1">
    <property type="nucleotide sequence ID" value="XM_001216738.1"/>
</dbReference>
<protein>
    <submittedName>
        <fullName evidence="1">Uncharacterized protein</fullName>
    </submittedName>
</protein>
<dbReference type="OMA" id="VTHACSH"/>
<organism evidence="1 2">
    <name type="scientific">Aspergillus terreus (strain NIH 2624 / FGSC A1156)</name>
    <dbReference type="NCBI Taxonomy" id="341663"/>
    <lineage>
        <taxon>Eukaryota</taxon>
        <taxon>Fungi</taxon>
        <taxon>Dikarya</taxon>
        <taxon>Ascomycota</taxon>
        <taxon>Pezizomycotina</taxon>
        <taxon>Eurotiomycetes</taxon>
        <taxon>Eurotiomycetidae</taxon>
        <taxon>Eurotiales</taxon>
        <taxon>Aspergillaceae</taxon>
        <taxon>Aspergillus</taxon>
        <taxon>Aspergillus subgen. Circumdati</taxon>
    </lineage>
</organism>
<dbReference type="AlphaFoldDB" id="Q0CDW7"/>
<name>Q0CDW7_ASPTN</name>
<dbReference type="PANTHER" id="PTHR14187:SF82">
    <property type="entry name" value="FAMILY CHAPERONE, PUTATIVE (AFU_ORTHOLOGUE AFUA_7G08575)-RELATED"/>
    <property type="match status" value="1"/>
</dbReference>
<dbReference type="EMBL" id="CH476605">
    <property type="protein sequence ID" value="EAU31290.1"/>
    <property type="molecule type" value="Genomic_DNA"/>
</dbReference>
<gene>
    <name evidence="1" type="ORF">ATEG_08117</name>
</gene>
<dbReference type="PANTHER" id="PTHR14187">
    <property type="entry name" value="ALPHA KINASE/ELONGATION FACTOR 2 KINASE"/>
    <property type="match status" value="1"/>
</dbReference>
<dbReference type="Proteomes" id="UP000007963">
    <property type="component" value="Unassembled WGS sequence"/>
</dbReference>